<feature type="region of interest" description="Disordered" evidence="1">
    <location>
        <begin position="52"/>
        <end position="73"/>
    </location>
</feature>
<comment type="caution">
    <text evidence="2">The sequence shown here is derived from an EMBL/GenBank/DDBJ whole genome shotgun (WGS) entry which is preliminary data.</text>
</comment>
<gene>
    <name evidence="2" type="ORF">SDC9_127325</name>
</gene>
<name>A0A645CTS5_9ZZZZ</name>
<protein>
    <submittedName>
        <fullName evidence="2">Uncharacterized protein</fullName>
    </submittedName>
</protein>
<organism evidence="2">
    <name type="scientific">bioreactor metagenome</name>
    <dbReference type="NCBI Taxonomy" id="1076179"/>
    <lineage>
        <taxon>unclassified sequences</taxon>
        <taxon>metagenomes</taxon>
        <taxon>ecological metagenomes</taxon>
    </lineage>
</organism>
<feature type="compositionally biased region" description="Basic and acidic residues" evidence="1">
    <location>
        <begin position="52"/>
        <end position="63"/>
    </location>
</feature>
<evidence type="ECO:0000313" key="2">
    <source>
        <dbReference type="EMBL" id="MPM80278.1"/>
    </source>
</evidence>
<reference evidence="2" key="1">
    <citation type="submission" date="2019-08" db="EMBL/GenBank/DDBJ databases">
        <authorList>
            <person name="Kucharzyk K."/>
            <person name="Murdoch R.W."/>
            <person name="Higgins S."/>
            <person name="Loffler F."/>
        </authorList>
    </citation>
    <scope>NUCLEOTIDE SEQUENCE</scope>
</reference>
<evidence type="ECO:0000256" key="1">
    <source>
        <dbReference type="SAM" id="MobiDB-lite"/>
    </source>
</evidence>
<dbReference type="AlphaFoldDB" id="A0A645CTS5"/>
<accession>A0A645CTS5</accession>
<proteinExistence type="predicted"/>
<sequence>MPCLRRKASSRQGEFFRQCVAELFGRDHPPAGKGSEDGVSAADGRFRIAVRPVDRGAPEHAHEQGGLGKGDFRGRLGKIDPGRCLHPPDVAPERGPVQVEFENAVLGKMPFCLHRGGELENFRFHGPLPGFGKAYELAGDGGSPRDHPPRPGVLDCRPKQGGPVNPAVVAEAAVLHLHGHEGQPFPHGAEGNGY</sequence>
<dbReference type="EMBL" id="VSSQ01029943">
    <property type="protein sequence ID" value="MPM80278.1"/>
    <property type="molecule type" value="Genomic_DNA"/>
</dbReference>